<organism evidence="2">
    <name type="scientific">hydrothermal vent metagenome</name>
    <dbReference type="NCBI Taxonomy" id="652676"/>
    <lineage>
        <taxon>unclassified sequences</taxon>
        <taxon>metagenomes</taxon>
        <taxon>ecological metagenomes</taxon>
    </lineage>
</organism>
<protein>
    <recommendedName>
        <fullName evidence="3">DUF11 domain-containing protein</fullName>
    </recommendedName>
</protein>
<dbReference type="EMBL" id="UOFE01000002">
    <property type="protein sequence ID" value="VAW50337.1"/>
    <property type="molecule type" value="Genomic_DNA"/>
</dbReference>
<gene>
    <name evidence="2" type="ORF">MNBD_GAMMA05-1366</name>
</gene>
<evidence type="ECO:0000256" key="1">
    <source>
        <dbReference type="SAM" id="MobiDB-lite"/>
    </source>
</evidence>
<sequence>MKTSKRNKLLSLALAGSCGLFGASNALADAGDTISNRATLSYDVGAVAQTVIESDTGAGNSTPGLGAGGDTDFIEDRVINFTVVDSGVTGNAVPSGTLQATAFTITNDSNIALDFLLRGLNNADGTADPQGGTVDEFDVSAIQTFVEDGTTAGFQSAEDTAIFVAALPEGSSATVYVVATIPLVDSGANPLVNTNVAVMTLVAQAATGGAGDGTGAIMRDDNGNVSPGDGGAGAFSNGTATLTTVAAVNALDAPGAMDTVFNEPLTGTQNGAGAADDAVNPNAQHSSDNSYTIQTAELTVAKVSAALWDPVNLDSNPKSIPGGYVRYTITISNAVGAANADLTTLSDALVAALDLDLDFGNGTAANNPTSVVGDAIQITHVDNAVTNFCTGDVADADADGCSYTGGAGGIVSADIFAVMGAANAQLAAGESLTITFNAIVQ</sequence>
<feature type="region of interest" description="Disordered" evidence="1">
    <location>
        <begin position="268"/>
        <end position="287"/>
    </location>
</feature>
<evidence type="ECO:0008006" key="3">
    <source>
        <dbReference type="Google" id="ProtNLM"/>
    </source>
</evidence>
<dbReference type="AlphaFoldDB" id="A0A3B0WI80"/>
<proteinExistence type="predicted"/>
<name>A0A3B0WI80_9ZZZZ</name>
<evidence type="ECO:0000313" key="2">
    <source>
        <dbReference type="EMBL" id="VAW50337.1"/>
    </source>
</evidence>
<reference evidence="2" key="1">
    <citation type="submission" date="2018-06" db="EMBL/GenBank/DDBJ databases">
        <authorList>
            <person name="Zhirakovskaya E."/>
        </authorList>
    </citation>
    <scope>NUCLEOTIDE SEQUENCE</scope>
</reference>
<accession>A0A3B0WI80</accession>